<dbReference type="EMBL" id="BBNO01000007">
    <property type="protein sequence ID" value="GAO10876.1"/>
    <property type="molecule type" value="Genomic_DNA"/>
</dbReference>
<evidence type="ECO:0000313" key="2">
    <source>
        <dbReference type="EMBL" id="GAO10876.1"/>
    </source>
</evidence>
<feature type="compositionally biased region" description="Basic and acidic residues" evidence="1">
    <location>
        <begin position="68"/>
        <end position="78"/>
    </location>
</feature>
<evidence type="ECO:0000256" key="1">
    <source>
        <dbReference type="SAM" id="MobiDB-lite"/>
    </source>
</evidence>
<feature type="region of interest" description="Disordered" evidence="1">
    <location>
        <begin position="43"/>
        <end position="78"/>
    </location>
</feature>
<protein>
    <submittedName>
        <fullName evidence="2">Uncharacterized protein</fullName>
    </submittedName>
</protein>
<dbReference type="RefSeq" id="WP_158894646.1">
    <property type="nucleotide sequence ID" value="NZ_BBNO01000007.1"/>
</dbReference>
<comment type="caution">
    <text evidence="2">The sequence shown here is derived from an EMBL/GenBank/DDBJ whole genome shotgun (WGS) entry which is preliminary data.</text>
</comment>
<reference evidence="3" key="1">
    <citation type="submission" date="2014-09" db="EMBL/GenBank/DDBJ databases">
        <title>Whole genome shotgun sequence of Streptomyces sp. NBRC 110027.</title>
        <authorList>
            <person name="Komaki H."/>
            <person name="Ichikawa N."/>
            <person name="Katano-Makiyama Y."/>
            <person name="Hosoyama A."/>
            <person name="Hashimoto M."/>
            <person name="Uohara A."/>
            <person name="Kitahashi Y."/>
            <person name="Ohji S."/>
            <person name="Kimura A."/>
            <person name="Yamazoe A."/>
            <person name="Igarashi Y."/>
            <person name="Fujita N."/>
        </authorList>
    </citation>
    <scope>NUCLEOTIDE SEQUENCE [LARGE SCALE GENOMIC DNA]</scope>
    <source>
        <strain evidence="3">NBRC 110027</strain>
    </source>
</reference>
<organism evidence="2 3">
    <name type="scientific">Streptomyces lydicamycinicus</name>
    <dbReference type="NCBI Taxonomy" id="1546107"/>
    <lineage>
        <taxon>Bacteria</taxon>
        <taxon>Bacillati</taxon>
        <taxon>Actinomycetota</taxon>
        <taxon>Actinomycetes</taxon>
        <taxon>Kitasatosporales</taxon>
        <taxon>Streptomycetaceae</taxon>
        <taxon>Streptomyces</taxon>
    </lineage>
</organism>
<dbReference type="AlphaFoldDB" id="A0A0P4RCP3"/>
<reference evidence="2 3" key="2">
    <citation type="journal article" date="2015" name="Stand. Genomic Sci.">
        <title>Draft genome sequence of marine-derived Streptomyces sp. TP-A0598, a producer of anti-MRSA antibiotic lydicamycins.</title>
        <authorList>
            <person name="Komaki H."/>
            <person name="Ichikawa N."/>
            <person name="Hosoyama A."/>
            <person name="Fujita N."/>
            <person name="Igarashi Y."/>
        </authorList>
    </citation>
    <scope>NUCLEOTIDE SEQUENCE [LARGE SCALE GENOMIC DNA]</scope>
    <source>
        <strain evidence="2 3">NBRC 110027</strain>
    </source>
</reference>
<gene>
    <name evidence="2" type="ORF">TPA0598_07_06000</name>
</gene>
<name>A0A0P4RCP3_9ACTN</name>
<evidence type="ECO:0000313" key="3">
    <source>
        <dbReference type="Proteomes" id="UP000048965"/>
    </source>
</evidence>
<feature type="compositionally biased region" description="Basic and acidic residues" evidence="1">
    <location>
        <begin position="43"/>
        <end position="53"/>
    </location>
</feature>
<dbReference type="OrthoDB" id="3882626at2"/>
<proteinExistence type="predicted"/>
<sequence>MRFLGTGLYYSQGQTEEAFHPNYYGQRALGNCLERFHKKVADSDRPQEWALREHPRKGLHTHAAQGRTRPDVTDQHAS</sequence>
<keyword evidence="3" id="KW-1185">Reference proteome</keyword>
<dbReference type="Proteomes" id="UP000048965">
    <property type="component" value="Unassembled WGS sequence"/>
</dbReference>
<accession>A0A0P4RCP3</accession>